<keyword evidence="2" id="KW-1185">Reference proteome</keyword>
<dbReference type="EMBL" id="JAXIVS010000013">
    <property type="protein sequence ID" value="MDY7231166.1"/>
    <property type="molecule type" value="Genomic_DNA"/>
</dbReference>
<organism evidence="1 2">
    <name type="scientific">Hyalangium rubrum</name>
    <dbReference type="NCBI Taxonomy" id="3103134"/>
    <lineage>
        <taxon>Bacteria</taxon>
        <taxon>Pseudomonadati</taxon>
        <taxon>Myxococcota</taxon>
        <taxon>Myxococcia</taxon>
        <taxon>Myxococcales</taxon>
        <taxon>Cystobacterineae</taxon>
        <taxon>Archangiaceae</taxon>
        <taxon>Hyalangium</taxon>
    </lineage>
</organism>
<evidence type="ECO:0000313" key="2">
    <source>
        <dbReference type="Proteomes" id="UP001291309"/>
    </source>
</evidence>
<proteinExistence type="predicted"/>
<comment type="caution">
    <text evidence="1">The sequence shown here is derived from an EMBL/GenBank/DDBJ whole genome shotgun (WGS) entry which is preliminary data.</text>
</comment>
<dbReference type="Pfam" id="PF13665">
    <property type="entry name" value="Tox-PAAR-like"/>
    <property type="match status" value="1"/>
</dbReference>
<dbReference type="RefSeq" id="WP_321549874.1">
    <property type="nucleotide sequence ID" value="NZ_JAXIVS010000013.1"/>
</dbReference>
<accession>A0ABU5HD34</accession>
<sequence length="125" mass="12943">MSVTALGLTVVGEKSKHQVVPMAPNMCHTPAAPSPLPMPYPIMGDSGSLSVKCSNIEIESKKVHSSFCKTGNMKGNEPGVALTKDITVAGVNRGVAWGLPVPAVTVHFEGKPVCVTGNVGFGDSR</sequence>
<reference evidence="1 2" key="1">
    <citation type="submission" date="2023-12" db="EMBL/GenBank/DDBJ databases">
        <title>the genome sequence of Hyalangium sp. s54d21.</title>
        <authorList>
            <person name="Zhang X."/>
        </authorList>
    </citation>
    <scope>NUCLEOTIDE SEQUENCE [LARGE SCALE GENOMIC DNA]</scope>
    <source>
        <strain evidence="2">s54d21</strain>
    </source>
</reference>
<protein>
    <submittedName>
        <fullName evidence="1">PAAR-like domain-containing protein</fullName>
    </submittedName>
</protein>
<evidence type="ECO:0000313" key="1">
    <source>
        <dbReference type="EMBL" id="MDY7231166.1"/>
    </source>
</evidence>
<name>A0ABU5HD34_9BACT</name>
<dbReference type="Proteomes" id="UP001291309">
    <property type="component" value="Unassembled WGS sequence"/>
</dbReference>
<gene>
    <name evidence="1" type="ORF">SYV04_32555</name>
</gene>